<dbReference type="EMBL" id="JBHTBJ010000023">
    <property type="protein sequence ID" value="MFC7277539.1"/>
    <property type="molecule type" value="Genomic_DNA"/>
</dbReference>
<dbReference type="Proteomes" id="UP001596548">
    <property type="component" value="Unassembled WGS sequence"/>
</dbReference>
<proteinExistence type="predicted"/>
<protein>
    <submittedName>
        <fullName evidence="5">FAD-dependent monooxygenase</fullName>
    </submittedName>
</protein>
<evidence type="ECO:0000313" key="6">
    <source>
        <dbReference type="Proteomes" id="UP001596548"/>
    </source>
</evidence>
<evidence type="ECO:0000259" key="4">
    <source>
        <dbReference type="Pfam" id="PF01494"/>
    </source>
</evidence>
<keyword evidence="5" id="KW-0503">Monooxygenase</keyword>
<dbReference type="RefSeq" id="WP_378973248.1">
    <property type="nucleotide sequence ID" value="NZ_JBHTBJ010000023.1"/>
</dbReference>
<feature type="domain" description="FAD-binding" evidence="4">
    <location>
        <begin position="6"/>
        <end position="365"/>
    </location>
</feature>
<keyword evidence="6" id="KW-1185">Reference proteome</keyword>
<dbReference type="InterPro" id="IPR036188">
    <property type="entry name" value="FAD/NAD-bd_sf"/>
</dbReference>
<evidence type="ECO:0000313" key="5">
    <source>
        <dbReference type="EMBL" id="MFC7277539.1"/>
    </source>
</evidence>
<evidence type="ECO:0000256" key="1">
    <source>
        <dbReference type="ARBA" id="ARBA00001974"/>
    </source>
</evidence>
<dbReference type="Gene3D" id="3.50.50.60">
    <property type="entry name" value="FAD/NAD(P)-binding domain"/>
    <property type="match status" value="1"/>
</dbReference>
<dbReference type="InterPro" id="IPR050641">
    <property type="entry name" value="RIFMO-like"/>
</dbReference>
<dbReference type="Pfam" id="PF01494">
    <property type="entry name" value="FAD_binding_3"/>
    <property type="match status" value="1"/>
</dbReference>
<organism evidence="5 6">
    <name type="scientific">Paractinoplanes rhizophilus</name>
    <dbReference type="NCBI Taxonomy" id="1416877"/>
    <lineage>
        <taxon>Bacteria</taxon>
        <taxon>Bacillati</taxon>
        <taxon>Actinomycetota</taxon>
        <taxon>Actinomycetes</taxon>
        <taxon>Micromonosporales</taxon>
        <taxon>Micromonosporaceae</taxon>
        <taxon>Paractinoplanes</taxon>
    </lineage>
</organism>
<keyword evidence="3" id="KW-0274">FAD</keyword>
<dbReference type="GO" id="GO:0004497">
    <property type="term" value="F:monooxygenase activity"/>
    <property type="evidence" value="ECO:0007669"/>
    <property type="project" value="UniProtKB-KW"/>
</dbReference>
<accession>A0ABW2HWF4</accession>
<keyword evidence="2" id="KW-0285">Flavoprotein</keyword>
<reference evidence="6" key="1">
    <citation type="journal article" date="2019" name="Int. J. Syst. Evol. Microbiol.">
        <title>The Global Catalogue of Microorganisms (GCM) 10K type strain sequencing project: providing services to taxonomists for standard genome sequencing and annotation.</title>
        <authorList>
            <consortium name="The Broad Institute Genomics Platform"/>
            <consortium name="The Broad Institute Genome Sequencing Center for Infectious Disease"/>
            <person name="Wu L."/>
            <person name="Ma J."/>
        </authorList>
    </citation>
    <scope>NUCLEOTIDE SEQUENCE [LARGE SCALE GENOMIC DNA]</scope>
    <source>
        <strain evidence="6">XZYJT-10</strain>
    </source>
</reference>
<keyword evidence="5" id="KW-0560">Oxidoreductase</keyword>
<comment type="caution">
    <text evidence="5">The sequence shown here is derived from an EMBL/GenBank/DDBJ whole genome shotgun (WGS) entry which is preliminary data.</text>
</comment>
<dbReference type="Gene3D" id="3.30.9.10">
    <property type="entry name" value="D-Amino Acid Oxidase, subunit A, domain 2"/>
    <property type="match status" value="1"/>
</dbReference>
<sequence length="528" mass="56517">MEERHVPVLVVGGSLVGLTTSVLLAKYGVPHLVVESHSGTAIHPRAASFHQRTMEVFRSAGIQLEVEAAAAREFQQGGAIVAVESLGGKELAYFYRSYNDGVEGLSPTDRLFLTQVGLEPILRRRATELGGEHLFGTDLVSFEQHDDHVRSVIRPRAGGTDQIVTSDYLVAADGVHSTVRERLGIPMEGRGGFADCVTIYFRAEVNDLLRGRNLSVVYVNHPELTGFFRFSITGDSGFLAVFATLDPDGRRDTHLGQDISAQQCADLVRTALGADATLPVGIESVQRWSAMAVTARSFRSGRVFLAGDSAHAMPPTGGFGGNTGVADAQNLAWKLAFVTRGLAGAELLDTYDVERRPHSALTVEQAYTRYALRVDPSLPRDDLMPPLDDAAIELGAIYRSTAVRAEGPPENPLDDPRAKSWAVGTRVPHVMLTGPDGPISTLDTTAGGFALLLQDDHPGWREAANALDVPVAVHTLEPGDAPPGDALLRPDGVIAWKPETAGDKAFEQLPGVLSDLLSRSRSGPSSAD</sequence>
<comment type="cofactor">
    <cofactor evidence="1">
        <name>FAD</name>
        <dbReference type="ChEBI" id="CHEBI:57692"/>
    </cofactor>
</comment>
<gene>
    <name evidence="5" type="ORF">ACFQS1_26395</name>
</gene>
<dbReference type="InterPro" id="IPR002938">
    <property type="entry name" value="FAD-bd"/>
</dbReference>
<dbReference type="Gene3D" id="3.40.30.120">
    <property type="match status" value="1"/>
</dbReference>
<evidence type="ECO:0000256" key="3">
    <source>
        <dbReference type="ARBA" id="ARBA00022827"/>
    </source>
</evidence>
<evidence type="ECO:0000256" key="2">
    <source>
        <dbReference type="ARBA" id="ARBA00022630"/>
    </source>
</evidence>
<dbReference type="PANTHER" id="PTHR43004">
    <property type="entry name" value="TRK SYSTEM POTASSIUM UPTAKE PROTEIN"/>
    <property type="match status" value="1"/>
</dbReference>
<dbReference type="Pfam" id="PF21274">
    <property type="entry name" value="Rng_hyd_C"/>
    <property type="match status" value="1"/>
</dbReference>
<name>A0ABW2HWF4_9ACTN</name>
<dbReference type="PRINTS" id="PR00420">
    <property type="entry name" value="RNGMNOXGNASE"/>
</dbReference>
<dbReference type="PANTHER" id="PTHR43004:SF19">
    <property type="entry name" value="BINDING MONOOXYGENASE, PUTATIVE (JCVI)-RELATED"/>
    <property type="match status" value="1"/>
</dbReference>
<dbReference type="SUPFAM" id="SSF51905">
    <property type="entry name" value="FAD/NAD(P)-binding domain"/>
    <property type="match status" value="1"/>
</dbReference>